<feature type="region of interest" description="Disordered" evidence="1">
    <location>
        <begin position="1"/>
        <end position="25"/>
    </location>
</feature>
<dbReference type="Proteomes" id="UP001054945">
    <property type="component" value="Unassembled WGS sequence"/>
</dbReference>
<accession>A0AAV4RVV1</accession>
<reference evidence="2 3" key="1">
    <citation type="submission" date="2021-06" db="EMBL/GenBank/DDBJ databases">
        <title>Caerostris extrusa draft genome.</title>
        <authorList>
            <person name="Kono N."/>
            <person name="Arakawa K."/>
        </authorList>
    </citation>
    <scope>NUCLEOTIDE SEQUENCE [LARGE SCALE GENOMIC DNA]</scope>
</reference>
<dbReference type="EMBL" id="BPLR01008455">
    <property type="protein sequence ID" value="GIY24819.1"/>
    <property type="molecule type" value="Genomic_DNA"/>
</dbReference>
<gene>
    <name evidence="2" type="ORF">CEXT_610341</name>
</gene>
<name>A0AAV4RVV1_CAEEX</name>
<dbReference type="AlphaFoldDB" id="A0AAV4RVV1"/>
<protein>
    <submittedName>
        <fullName evidence="2">Uncharacterized protein</fullName>
    </submittedName>
</protein>
<keyword evidence="3" id="KW-1185">Reference proteome</keyword>
<proteinExistence type="predicted"/>
<organism evidence="2 3">
    <name type="scientific">Caerostris extrusa</name>
    <name type="common">Bark spider</name>
    <name type="synonym">Caerostris bankana</name>
    <dbReference type="NCBI Taxonomy" id="172846"/>
    <lineage>
        <taxon>Eukaryota</taxon>
        <taxon>Metazoa</taxon>
        <taxon>Ecdysozoa</taxon>
        <taxon>Arthropoda</taxon>
        <taxon>Chelicerata</taxon>
        <taxon>Arachnida</taxon>
        <taxon>Araneae</taxon>
        <taxon>Araneomorphae</taxon>
        <taxon>Entelegynae</taxon>
        <taxon>Araneoidea</taxon>
        <taxon>Araneidae</taxon>
        <taxon>Caerostris</taxon>
    </lineage>
</organism>
<sequence>MDSPVRQPVSIANSYPPDNVRKNLHSSQPNVHLRQAQQSLGSFVIVEYSKTRGWPVGMDIAYWRGRVQFFRENRGSRWLKLKPTSIRHLMAAMERSLHGSQRSSSSAA</sequence>
<evidence type="ECO:0000313" key="3">
    <source>
        <dbReference type="Proteomes" id="UP001054945"/>
    </source>
</evidence>
<evidence type="ECO:0000256" key="1">
    <source>
        <dbReference type="SAM" id="MobiDB-lite"/>
    </source>
</evidence>
<comment type="caution">
    <text evidence="2">The sequence shown here is derived from an EMBL/GenBank/DDBJ whole genome shotgun (WGS) entry which is preliminary data.</text>
</comment>
<evidence type="ECO:0000313" key="2">
    <source>
        <dbReference type="EMBL" id="GIY24819.1"/>
    </source>
</evidence>